<evidence type="ECO:0000256" key="7">
    <source>
        <dbReference type="ARBA" id="ARBA00023002"/>
    </source>
</evidence>
<accession>A0ABD3MK65</accession>
<dbReference type="InterPro" id="IPR023395">
    <property type="entry name" value="MCP_dom_sf"/>
</dbReference>
<protein>
    <recommendedName>
        <fullName evidence="11">Flavin-containing monooxygenase</fullName>
    </recommendedName>
</protein>
<keyword evidence="4" id="KW-0812">Transmembrane</keyword>
<name>A0ABD3MK65_9STRA</name>
<dbReference type="InterPro" id="IPR020946">
    <property type="entry name" value="Flavin_mOase-like"/>
</dbReference>
<dbReference type="Proteomes" id="UP001530293">
    <property type="component" value="Unassembled WGS sequence"/>
</dbReference>
<evidence type="ECO:0000313" key="9">
    <source>
        <dbReference type="EMBL" id="KAL3763199.1"/>
    </source>
</evidence>
<evidence type="ECO:0000256" key="6">
    <source>
        <dbReference type="ARBA" id="ARBA00022857"/>
    </source>
</evidence>
<dbReference type="AlphaFoldDB" id="A0ABD3MK65"/>
<keyword evidence="7" id="KW-0560">Oxidoreductase</keyword>
<keyword evidence="5" id="KW-0274">FAD</keyword>
<evidence type="ECO:0000256" key="5">
    <source>
        <dbReference type="ARBA" id="ARBA00022827"/>
    </source>
</evidence>
<dbReference type="GO" id="GO:0016020">
    <property type="term" value="C:membrane"/>
    <property type="evidence" value="ECO:0007669"/>
    <property type="project" value="UniProtKB-SubCell"/>
</dbReference>
<keyword evidence="3" id="KW-0285">Flavoprotein</keyword>
<dbReference type="Gene3D" id="1.50.40.10">
    <property type="entry name" value="Mitochondrial carrier domain"/>
    <property type="match status" value="1"/>
</dbReference>
<dbReference type="SUPFAM" id="SSF103506">
    <property type="entry name" value="Mitochondrial carrier"/>
    <property type="match status" value="1"/>
</dbReference>
<keyword evidence="8" id="KW-0472">Membrane</keyword>
<dbReference type="PRINTS" id="PR00370">
    <property type="entry name" value="FMOXYGENASE"/>
</dbReference>
<organism evidence="9 10">
    <name type="scientific">Discostella pseudostelligera</name>
    <dbReference type="NCBI Taxonomy" id="259834"/>
    <lineage>
        <taxon>Eukaryota</taxon>
        <taxon>Sar</taxon>
        <taxon>Stramenopiles</taxon>
        <taxon>Ochrophyta</taxon>
        <taxon>Bacillariophyta</taxon>
        <taxon>Coscinodiscophyceae</taxon>
        <taxon>Thalassiosirophycidae</taxon>
        <taxon>Stephanodiscales</taxon>
        <taxon>Stephanodiscaceae</taxon>
        <taxon>Discostella</taxon>
    </lineage>
</organism>
<keyword evidence="6" id="KW-0521">NADP</keyword>
<comment type="similarity">
    <text evidence="2">Belongs to the FMO family.</text>
</comment>
<comment type="subcellular location">
    <subcellularLocation>
        <location evidence="1">Membrane</location>
    </subcellularLocation>
</comment>
<comment type="caution">
    <text evidence="9">The sequence shown here is derived from an EMBL/GenBank/DDBJ whole genome shotgun (WGS) entry which is preliminary data.</text>
</comment>
<dbReference type="Gene3D" id="3.50.50.60">
    <property type="entry name" value="FAD/NAD(P)-binding domain"/>
    <property type="match status" value="2"/>
</dbReference>
<dbReference type="EMBL" id="JALLBG020000125">
    <property type="protein sequence ID" value="KAL3763199.1"/>
    <property type="molecule type" value="Genomic_DNA"/>
</dbReference>
<dbReference type="GO" id="GO:0016491">
    <property type="term" value="F:oxidoreductase activity"/>
    <property type="evidence" value="ECO:0007669"/>
    <property type="project" value="UniProtKB-KW"/>
</dbReference>
<sequence>MYEALWMNGPKECLEFFDYTFDEHFGCAMPMYLPRKLFLEYMLARCTKDNPTFFDDVKFNTSVESVTYNEEEGKFVVQTLNRMTGLGTECTLFDKCIWAAGLNGKPKIPKSIYEILSSGGFKGRVIHSSEVGPIFDQCARGKKILMIGDSFSAEDLALQAIKLGAETVDICSRSGEGIACETGSWPEDRVDIHECYLPTEVTKDGSGIVLSNGEEEITLEDIETVIFCTGYLPNIDMLDESLRPRFEGRYIFTDYVIPKDWKMSKNPLTREFGPIAIGKITSSIGIVRGDVYRGLLISNPNMMFSFDMSENPILAVDIAMWLLLAHIMGDIPIPSQQQMKQYNLKILLDLLDTPFWRYYEENYMNRWYDIDDDHWSYDVSDKRMIDMLKDYFAKDMKIVARDCCDAKHPLQIGTYENLNERGEAFVEFNMVDSFHRYDLDEESPDASWKTFRDFDPSNKIYSVMTGTKAVPLKCRWLDIDGECKEDIIRYHYPLLLLYSLDNIITMSLLQTYSDYFVVSQKNGLSQFQTMTAYLGGSAFQTVLDNPVTAYRQLVQQYAKDAAGKAVDPKVAVAEANAVFKAAPVAASLSGLIPRIIGVGFKRVPKFGILLGLSFFLGEDGTISPTAAFGASVLSAPFINPIRMIEKQQRAYFKTTGAEKPIMEILRESAKQNFLPLFRGSVPLMGHSCASALLGLAGQPKLQKYIKEELSHYGIGTFTSGLLASAAVTPIYVAVTNPLSRLEVIMQTSKIDGKSIGVIEACKEVVNDSKQFGLRGVFRGQGLGIAKGILSLTAFHQGRIWLTDGFRNHNISNGSYTPPVGSA</sequence>
<dbReference type="InterPro" id="IPR050346">
    <property type="entry name" value="FMO-like"/>
</dbReference>
<gene>
    <name evidence="9" type="ORF">ACHAWU_008108</name>
</gene>
<evidence type="ECO:0000256" key="3">
    <source>
        <dbReference type="ARBA" id="ARBA00022630"/>
    </source>
</evidence>
<evidence type="ECO:0000313" key="10">
    <source>
        <dbReference type="Proteomes" id="UP001530293"/>
    </source>
</evidence>
<dbReference type="PANTHER" id="PTHR23023">
    <property type="entry name" value="DIMETHYLANILINE MONOOXYGENASE"/>
    <property type="match status" value="1"/>
</dbReference>
<evidence type="ECO:0008006" key="11">
    <source>
        <dbReference type="Google" id="ProtNLM"/>
    </source>
</evidence>
<evidence type="ECO:0000256" key="8">
    <source>
        <dbReference type="ARBA" id="ARBA00023136"/>
    </source>
</evidence>
<keyword evidence="10" id="KW-1185">Reference proteome</keyword>
<evidence type="ECO:0000256" key="4">
    <source>
        <dbReference type="ARBA" id="ARBA00022692"/>
    </source>
</evidence>
<proteinExistence type="inferred from homology"/>
<evidence type="ECO:0000256" key="2">
    <source>
        <dbReference type="ARBA" id="ARBA00009183"/>
    </source>
</evidence>
<dbReference type="InterPro" id="IPR036188">
    <property type="entry name" value="FAD/NAD-bd_sf"/>
</dbReference>
<dbReference type="Pfam" id="PF00743">
    <property type="entry name" value="FMO-like"/>
    <property type="match status" value="1"/>
</dbReference>
<dbReference type="SUPFAM" id="SSF51905">
    <property type="entry name" value="FAD/NAD(P)-binding domain"/>
    <property type="match status" value="1"/>
</dbReference>
<reference evidence="9 10" key="1">
    <citation type="submission" date="2024-10" db="EMBL/GenBank/DDBJ databases">
        <title>Updated reference genomes for cyclostephanoid diatoms.</title>
        <authorList>
            <person name="Roberts W.R."/>
            <person name="Alverson A.J."/>
        </authorList>
    </citation>
    <scope>NUCLEOTIDE SEQUENCE [LARGE SCALE GENOMIC DNA]</scope>
    <source>
        <strain evidence="9 10">AJA232-27</strain>
    </source>
</reference>
<dbReference type="InterPro" id="IPR000960">
    <property type="entry name" value="Flavin_mOase"/>
</dbReference>
<evidence type="ECO:0000256" key="1">
    <source>
        <dbReference type="ARBA" id="ARBA00004370"/>
    </source>
</evidence>